<dbReference type="AlphaFoldDB" id="A0A2U1LVE3"/>
<dbReference type="SMART" id="SM00184">
    <property type="entry name" value="RING"/>
    <property type="match status" value="1"/>
</dbReference>
<evidence type="ECO:0000313" key="10">
    <source>
        <dbReference type="EMBL" id="PWA52958.1"/>
    </source>
</evidence>
<dbReference type="InterPro" id="IPR013083">
    <property type="entry name" value="Znf_RING/FYVE/PHD"/>
</dbReference>
<comment type="catalytic activity">
    <reaction evidence="1">
        <text>S-ubiquitinyl-[E2 ubiquitin-conjugating enzyme]-L-cysteine + [acceptor protein]-L-lysine = [E2 ubiquitin-conjugating enzyme]-L-cysteine + N(6)-ubiquitinyl-[acceptor protein]-L-lysine.</text>
        <dbReference type="EC" id="2.3.2.27"/>
    </reaction>
</comment>
<dbReference type="SUPFAM" id="SSF57850">
    <property type="entry name" value="RING/U-box"/>
    <property type="match status" value="1"/>
</dbReference>
<evidence type="ECO:0000256" key="6">
    <source>
        <dbReference type="ARBA" id="ARBA00022786"/>
    </source>
</evidence>
<evidence type="ECO:0000256" key="1">
    <source>
        <dbReference type="ARBA" id="ARBA00000900"/>
    </source>
</evidence>
<keyword evidence="11" id="KW-1185">Reference proteome</keyword>
<dbReference type="CDD" id="cd16469">
    <property type="entry name" value="RING-H2_RNF24-like"/>
    <property type="match status" value="1"/>
</dbReference>
<dbReference type="EC" id="2.3.2.27" evidence="2"/>
<dbReference type="Gene3D" id="3.30.40.10">
    <property type="entry name" value="Zinc/RING finger domain, C3HC4 (zinc finger)"/>
    <property type="match status" value="1"/>
</dbReference>
<dbReference type="PANTHER" id="PTHR22937">
    <property type="entry name" value="E3 UBIQUITIN-PROTEIN LIGASE RNF165"/>
    <property type="match status" value="1"/>
</dbReference>
<dbReference type="EMBL" id="PKPP01007600">
    <property type="protein sequence ID" value="PWA52958.1"/>
    <property type="molecule type" value="Genomic_DNA"/>
</dbReference>
<evidence type="ECO:0000313" key="11">
    <source>
        <dbReference type="Proteomes" id="UP000245207"/>
    </source>
</evidence>
<dbReference type="PANTHER" id="PTHR22937:SF65">
    <property type="entry name" value="E3 UBIQUITIN-PROTEIN LIGASE ARK2C"/>
    <property type="match status" value="1"/>
</dbReference>
<evidence type="ECO:0000259" key="9">
    <source>
        <dbReference type="PROSITE" id="PS50089"/>
    </source>
</evidence>
<dbReference type="PROSITE" id="PS50089">
    <property type="entry name" value="ZF_RING_2"/>
    <property type="match status" value="1"/>
</dbReference>
<evidence type="ECO:0000256" key="8">
    <source>
        <dbReference type="PROSITE-ProRule" id="PRU00175"/>
    </source>
</evidence>
<comment type="caution">
    <text evidence="10">The sequence shown here is derived from an EMBL/GenBank/DDBJ whole genome shotgun (WGS) entry which is preliminary data.</text>
</comment>
<keyword evidence="7" id="KW-0862">Zinc</keyword>
<dbReference type="InterPro" id="IPR001841">
    <property type="entry name" value="Znf_RING"/>
</dbReference>
<reference evidence="10 11" key="1">
    <citation type="journal article" date="2018" name="Mol. Plant">
        <title>The genome of Artemisia annua provides insight into the evolution of Asteraceae family and artemisinin biosynthesis.</title>
        <authorList>
            <person name="Shen Q."/>
            <person name="Zhang L."/>
            <person name="Liao Z."/>
            <person name="Wang S."/>
            <person name="Yan T."/>
            <person name="Shi P."/>
            <person name="Liu M."/>
            <person name="Fu X."/>
            <person name="Pan Q."/>
            <person name="Wang Y."/>
            <person name="Lv Z."/>
            <person name="Lu X."/>
            <person name="Zhang F."/>
            <person name="Jiang W."/>
            <person name="Ma Y."/>
            <person name="Chen M."/>
            <person name="Hao X."/>
            <person name="Li L."/>
            <person name="Tang Y."/>
            <person name="Lv G."/>
            <person name="Zhou Y."/>
            <person name="Sun X."/>
            <person name="Brodelius P.E."/>
            <person name="Rose J.K.C."/>
            <person name="Tang K."/>
        </authorList>
    </citation>
    <scope>NUCLEOTIDE SEQUENCE [LARGE SCALE GENOMIC DNA]</scope>
    <source>
        <strain evidence="11">cv. Huhao1</strain>
        <tissue evidence="10">Leaf</tissue>
    </source>
</reference>
<sequence>MPAYNGYPFPDPPHQLVYLPNVENLKSSDGTNHMPVRSYICSLGKIDDPEKYVVLRRHFNPLLYPLMWYVHNHQVVIVNGFDLAAYRIYNGLPELPNAFIFRFSPYDKLYPYRFPYWDLNPRCYMTKEESLAYALKMLITTKSKIISNDLEYWLTNITWYSKKEGEEVCAICLKDFKLNEELSVLNCRHYYHGSCIKEWLTWKNQCPLCRKPGYLLRKWCSYMEALVGHVPIMSKDDYLLYWAPLKKFGMLIDYLYYTC</sequence>
<accession>A0A2U1LVE3</accession>
<dbReference type="GO" id="GO:0061630">
    <property type="term" value="F:ubiquitin protein ligase activity"/>
    <property type="evidence" value="ECO:0007669"/>
    <property type="project" value="UniProtKB-EC"/>
</dbReference>
<keyword evidence="3" id="KW-0808">Transferase</keyword>
<feature type="domain" description="RING-type" evidence="9">
    <location>
        <begin position="169"/>
        <end position="210"/>
    </location>
</feature>
<proteinExistence type="predicted"/>
<evidence type="ECO:0000256" key="3">
    <source>
        <dbReference type="ARBA" id="ARBA00022679"/>
    </source>
</evidence>
<evidence type="ECO:0000256" key="5">
    <source>
        <dbReference type="ARBA" id="ARBA00022771"/>
    </source>
</evidence>
<dbReference type="Pfam" id="PF13639">
    <property type="entry name" value="zf-RING_2"/>
    <property type="match status" value="1"/>
</dbReference>
<name>A0A2U1LVE3_ARTAN</name>
<keyword evidence="6" id="KW-0833">Ubl conjugation pathway</keyword>
<organism evidence="10 11">
    <name type="scientific">Artemisia annua</name>
    <name type="common">Sweet wormwood</name>
    <dbReference type="NCBI Taxonomy" id="35608"/>
    <lineage>
        <taxon>Eukaryota</taxon>
        <taxon>Viridiplantae</taxon>
        <taxon>Streptophyta</taxon>
        <taxon>Embryophyta</taxon>
        <taxon>Tracheophyta</taxon>
        <taxon>Spermatophyta</taxon>
        <taxon>Magnoliopsida</taxon>
        <taxon>eudicotyledons</taxon>
        <taxon>Gunneridae</taxon>
        <taxon>Pentapetalae</taxon>
        <taxon>asterids</taxon>
        <taxon>campanulids</taxon>
        <taxon>Asterales</taxon>
        <taxon>Asteraceae</taxon>
        <taxon>Asteroideae</taxon>
        <taxon>Anthemideae</taxon>
        <taxon>Artemisiinae</taxon>
        <taxon>Artemisia</taxon>
    </lineage>
</organism>
<dbReference type="GO" id="GO:0008270">
    <property type="term" value="F:zinc ion binding"/>
    <property type="evidence" value="ECO:0007669"/>
    <property type="project" value="UniProtKB-KW"/>
</dbReference>
<evidence type="ECO:0000256" key="4">
    <source>
        <dbReference type="ARBA" id="ARBA00022723"/>
    </source>
</evidence>
<keyword evidence="4" id="KW-0479">Metal-binding</keyword>
<keyword evidence="5 8" id="KW-0863">Zinc-finger</keyword>
<evidence type="ECO:0000256" key="7">
    <source>
        <dbReference type="ARBA" id="ARBA00022833"/>
    </source>
</evidence>
<dbReference type="STRING" id="35608.A0A2U1LVE3"/>
<evidence type="ECO:0000256" key="2">
    <source>
        <dbReference type="ARBA" id="ARBA00012483"/>
    </source>
</evidence>
<protein>
    <recommendedName>
        <fullName evidence="2">RING-type E3 ubiquitin transferase</fullName>
        <ecNumber evidence="2">2.3.2.27</ecNumber>
    </recommendedName>
</protein>
<dbReference type="Proteomes" id="UP000245207">
    <property type="component" value="Unassembled WGS sequence"/>
</dbReference>
<dbReference type="OrthoDB" id="8062037at2759"/>
<gene>
    <name evidence="10" type="ORF">CTI12_AA279200</name>
</gene>
<dbReference type="InterPro" id="IPR045191">
    <property type="entry name" value="MBR1/2-like"/>
</dbReference>